<keyword evidence="4" id="KW-1003">Cell membrane</keyword>
<organism evidence="10 11">
    <name type="scientific">Magnetospirillum sulfuroxidans</name>
    <dbReference type="NCBI Taxonomy" id="611300"/>
    <lineage>
        <taxon>Bacteria</taxon>
        <taxon>Pseudomonadati</taxon>
        <taxon>Pseudomonadota</taxon>
        <taxon>Alphaproteobacteria</taxon>
        <taxon>Rhodospirillales</taxon>
        <taxon>Rhodospirillaceae</taxon>
        <taxon>Magnetospirillum</taxon>
    </lineage>
</organism>
<reference evidence="10 11" key="1">
    <citation type="submission" date="2021-04" db="EMBL/GenBank/DDBJ databases">
        <title>Magnetospirillum sulfuroxidans sp. nov., a facultative chemolithoautotrophic sulfur-oxidizing alphaproteobacterium isolated from freshwater sediment and proposals for Paramagetospirillum gen. nov., and Magnetospirillaceae fam. nov.</title>
        <authorList>
            <person name="Koziaeva V."/>
            <person name="Geelhoed J.S."/>
            <person name="Sorokin D.Y."/>
            <person name="Grouzdev D.S."/>
        </authorList>
    </citation>
    <scope>NUCLEOTIDE SEQUENCE [LARGE SCALE GENOMIC DNA]</scope>
    <source>
        <strain evidence="10 11">J10</strain>
    </source>
</reference>
<keyword evidence="3" id="KW-0813">Transport</keyword>
<dbReference type="RefSeq" id="WP_211545774.1">
    <property type="nucleotide sequence ID" value="NZ_JAGTUF010000001.1"/>
</dbReference>
<accession>A0ABS5I772</accession>
<evidence type="ECO:0000256" key="7">
    <source>
        <dbReference type="ARBA" id="ARBA00023136"/>
    </source>
</evidence>
<proteinExistence type="inferred from homology"/>
<feature type="transmembrane region" description="Helical" evidence="8">
    <location>
        <begin position="342"/>
        <end position="360"/>
    </location>
</feature>
<keyword evidence="6 8" id="KW-1133">Transmembrane helix</keyword>
<evidence type="ECO:0000313" key="10">
    <source>
        <dbReference type="EMBL" id="MBR9970265.1"/>
    </source>
</evidence>
<evidence type="ECO:0000256" key="1">
    <source>
        <dbReference type="ARBA" id="ARBA00004651"/>
    </source>
</evidence>
<keyword evidence="11" id="KW-1185">Reference proteome</keyword>
<evidence type="ECO:0000256" key="8">
    <source>
        <dbReference type="SAM" id="Phobius"/>
    </source>
</evidence>
<dbReference type="InterPro" id="IPR051449">
    <property type="entry name" value="ABC-2_transporter_component"/>
</dbReference>
<dbReference type="InterPro" id="IPR047817">
    <property type="entry name" value="ABC2_TM_bact-type"/>
</dbReference>
<protein>
    <submittedName>
        <fullName evidence="10">ABC transporter permease</fullName>
    </submittedName>
</protein>
<evidence type="ECO:0000256" key="2">
    <source>
        <dbReference type="ARBA" id="ARBA00007783"/>
    </source>
</evidence>
<evidence type="ECO:0000259" key="9">
    <source>
        <dbReference type="PROSITE" id="PS51012"/>
    </source>
</evidence>
<dbReference type="Proteomes" id="UP000680714">
    <property type="component" value="Unassembled WGS sequence"/>
</dbReference>
<dbReference type="PANTHER" id="PTHR30294:SF44">
    <property type="entry name" value="MULTIDRUG ABC TRANSPORTER PERMEASE YBHR-RELATED"/>
    <property type="match status" value="1"/>
</dbReference>
<dbReference type="Pfam" id="PF12698">
    <property type="entry name" value="ABC2_membrane_3"/>
    <property type="match status" value="1"/>
</dbReference>
<feature type="transmembrane region" description="Helical" evidence="8">
    <location>
        <begin position="248"/>
        <end position="274"/>
    </location>
</feature>
<feature type="transmembrane region" description="Helical" evidence="8">
    <location>
        <begin position="169"/>
        <end position="194"/>
    </location>
</feature>
<feature type="transmembrane region" description="Helical" evidence="8">
    <location>
        <begin position="281"/>
        <end position="299"/>
    </location>
</feature>
<dbReference type="Gene3D" id="3.40.1710.10">
    <property type="entry name" value="abc type-2 transporter like domain"/>
    <property type="match status" value="1"/>
</dbReference>
<sequence>MFGRIRALIIKELLAVWRDGKSRFVLIVPPLLQLAIFSYACTYDVKIASLAVLNQDGGLASHELVAAIAGAPAFSDIVAVNSENDMAAAIDSRRVMVALRIPQDFSRRVENGGGASIQIILDGRRSNSAQIVSGYLQNIITSHNHDLAPTTQVPVLVERSWFNPNLESLWVVVPGLVGVLTQVVALVVTALSVARERELGTFEQLLVTPLRPWEILIGKTTPALLIGVAESTIIIVAAQVWFKVPMTASALLVYAAVVAFLLSVIGVGLFISALSSTQQQAILGAFFYMVPTIILSGFATPVENMPDWMQTLTLANPVRHFLDLAWGLFLKGISPAQAWDSIWPMLVIAAITLTGSAWAFRRRLY</sequence>
<evidence type="ECO:0000313" key="11">
    <source>
        <dbReference type="Proteomes" id="UP000680714"/>
    </source>
</evidence>
<feature type="domain" description="ABC transmembrane type-2" evidence="9">
    <location>
        <begin position="133"/>
        <end position="363"/>
    </location>
</feature>
<evidence type="ECO:0000256" key="5">
    <source>
        <dbReference type="ARBA" id="ARBA00022692"/>
    </source>
</evidence>
<comment type="similarity">
    <text evidence="2">Belongs to the ABC-2 integral membrane protein family.</text>
</comment>
<keyword evidence="5 8" id="KW-0812">Transmembrane</keyword>
<evidence type="ECO:0000256" key="4">
    <source>
        <dbReference type="ARBA" id="ARBA00022475"/>
    </source>
</evidence>
<feature type="transmembrane region" description="Helical" evidence="8">
    <location>
        <begin position="223"/>
        <end position="242"/>
    </location>
</feature>
<dbReference type="PANTHER" id="PTHR30294">
    <property type="entry name" value="MEMBRANE COMPONENT OF ABC TRANSPORTER YHHJ-RELATED"/>
    <property type="match status" value="1"/>
</dbReference>
<comment type="subcellular location">
    <subcellularLocation>
        <location evidence="1">Cell membrane</location>
        <topology evidence="1">Multi-pass membrane protein</topology>
    </subcellularLocation>
</comment>
<name>A0ABS5I772_9PROT</name>
<dbReference type="PROSITE" id="PS51012">
    <property type="entry name" value="ABC_TM2"/>
    <property type="match status" value="1"/>
</dbReference>
<dbReference type="InterPro" id="IPR013525">
    <property type="entry name" value="ABC2_TM"/>
</dbReference>
<keyword evidence="7 8" id="KW-0472">Membrane</keyword>
<evidence type="ECO:0000256" key="6">
    <source>
        <dbReference type="ARBA" id="ARBA00022989"/>
    </source>
</evidence>
<comment type="caution">
    <text evidence="10">The sequence shown here is derived from an EMBL/GenBank/DDBJ whole genome shotgun (WGS) entry which is preliminary data.</text>
</comment>
<dbReference type="EMBL" id="JAGTUF010000001">
    <property type="protein sequence ID" value="MBR9970265.1"/>
    <property type="molecule type" value="Genomic_DNA"/>
</dbReference>
<gene>
    <name evidence="10" type="ORF">KEC16_00880</name>
</gene>
<evidence type="ECO:0000256" key="3">
    <source>
        <dbReference type="ARBA" id="ARBA00022448"/>
    </source>
</evidence>